<name>A0AAV0FH65_9ASTE</name>
<evidence type="ECO:0000313" key="2">
    <source>
        <dbReference type="Proteomes" id="UP001152523"/>
    </source>
</evidence>
<reference evidence="1" key="1">
    <citation type="submission" date="2022-07" db="EMBL/GenBank/DDBJ databases">
        <authorList>
            <person name="Macas J."/>
            <person name="Novak P."/>
            <person name="Neumann P."/>
        </authorList>
    </citation>
    <scope>NUCLEOTIDE SEQUENCE</scope>
</reference>
<gene>
    <name evidence="1" type="ORF">CEPIT_LOCUS33936</name>
</gene>
<keyword evidence="2" id="KW-1185">Reference proteome</keyword>
<dbReference type="EMBL" id="CAMAPF010000984">
    <property type="protein sequence ID" value="CAH9134699.1"/>
    <property type="molecule type" value="Genomic_DNA"/>
</dbReference>
<comment type="caution">
    <text evidence="1">The sequence shown here is derived from an EMBL/GenBank/DDBJ whole genome shotgun (WGS) entry which is preliminary data.</text>
</comment>
<protein>
    <submittedName>
        <fullName evidence="1">Uncharacterized protein</fullName>
    </submittedName>
</protein>
<dbReference type="Proteomes" id="UP001152523">
    <property type="component" value="Unassembled WGS sequence"/>
</dbReference>
<accession>A0AAV0FH65</accession>
<evidence type="ECO:0000313" key="1">
    <source>
        <dbReference type="EMBL" id="CAH9134699.1"/>
    </source>
</evidence>
<organism evidence="1 2">
    <name type="scientific">Cuscuta epithymum</name>
    <dbReference type="NCBI Taxonomy" id="186058"/>
    <lineage>
        <taxon>Eukaryota</taxon>
        <taxon>Viridiplantae</taxon>
        <taxon>Streptophyta</taxon>
        <taxon>Embryophyta</taxon>
        <taxon>Tracheophyta</taxon>
        <taxon>Spermatophyta</taxon>
        <taxon>Magnoliopsida</taxon>
        <taxon>eudicotyledons</taxon>
        <taxon>Gunneridae</taxon>
        <taxon>Pentapetalae</taxon>
        <taxon>asterids</taxon>
        <taxon>lamiids</taxon>
        <taxon>Solanales</taxon>
        <taxon>Convolvulaceae</taxon>
        <taxon>Cuscuteae</taxon>
        <taxon>Cuscuta</taxon>
        <taxon>Cuscuta subgen. Cuscuta</taxon>
    </lineage>
</organism>
<sequence>MILFHFFIF</sequence>
<proteinExistence type="predicted"/>